<name>A0A0G1BB01_9BACT</name>
<evidence type="ECO:0008006" key="5">
    <source>
        <dbReference type="Google" id="ProtNLM"/>
    </source>
</evidence>
<evidence type="ECO:0000313" key="4">
    <source>
        <dbReference type="Proteomes" id="UP000033867"/>
    </source>
</evidence>
<keyword evidence="2" id="KW-0812">Transmembrane</keyword>
<keyword evidence="2" id="KW-0472">Membrane</keyword>
<feature type="compositionally biased region" description="Polar residues" evidence="1">
    <location>
        <begin position="68"/>
        <end position="80"/>
    </location>
</feature>
<feature type="transmembrane region" description="Helical" evidence="2">
    <location>
        <begin position="20"/>
        <end position="39"/>
    </location>
</feature>
<accession>A0A0G1BB01</accession>
<dbReference type="AlphaFoldDB" id="A0A0G1BB01"/>
<feature type="region of interest" description="Disordered" evidence="1">
    <location>
        <begin position="68"/>
        <end position="171"/>
    </location>
</feature>
<sequence length="328" mass="36566">MSWFFPILGSTSTGCENVGAAIVGIIMIGILAKIALAAIELTLKAAIAIIPIFLVLLVAYGISECGNCGSSKTSNSQPHQQSDRSNRYTITPKPPVYQHEPPASQDPSPQITSKKEPHTPPRQTSVKVEIRDQKIRHKPTAEPKTPAKDRHSPKVEHQEHTQPAEAEADANTDFEIVVDSFSAPRGNTTSFSKAKTLALRLQTDGYFAYLIFRYNDGVLRYDVVVSRFSDEKSAKGALRLIRPRFNTATLHEVTSYSIVLRVFDSLNEAYRGYAQANNNRLHAFVRMQANDTGDWEYSLYIPVENKDAAEKLLTRVRRNFSTAFVAKR</sequence>
<organism evidence="3 4">
    <name type="scientific">Candidatus Magasanikbacteria bacterium GW2011_GWE2_42_7</name>
    <dbReference type="NCBI Taxonomy" id="1619052"/>
    <lineage>
        <taxon>Bacteria</taxon>
        <taxon>Candidatus Magasanikiibacteriota</taxon>
    </lineage>
</organism>
<gene>
    <name evidence="3" type="ORF">UV42_C0050G0002</name>
</gene>
<feature type="transmembrane region" description="Helical" evidence="2">
    <location>
        <begin position="46"/>
        <end position="63"/>
    </location>
</feature>
<evidence type="ECO:0000313" key="3">
    <source>
        <dbReference type="EMBL" id="KKS70550.1"/>
    </source>
</evidence>
<comment type="caution">
    <text evidence="3">The sequence shown here is derived from an EMBL/GenBank/DDBJ whole genome shotgun (WGS) entry which is preliminary data.</text>
</comment>
<evidence type="ECO:0000256" key="2">
    <source>
        <dbReference type="SAM" id="Phobius"/>
    </source>
</evidence>
<evidence type="ECO:0000256" key="1">
    <source>
        <dbReference type="SAM" id="MobiDB-lite"/>
    </source>
</evidence>
<proteinExistence type="predicted"/>
<feature type="compositionally biased region" description="Basic and acidic residues" evidence="1">
    <location>
        <begin position="128"/>
        <end position="162"/>
    </location>
</feature>
<dbReference type="Proteomes" id="UP000033867">
    <property type="component" value="Unassembled WGS sequence"/>
</dbReference>
<reference evidence="3 4" key="1">
    <citation type="journal article" date="2015" name="Nature">
        <title>rRNA introns, odd ribosomes, and small enigmatic genomes across a large radiation of phyla.</title>
        <authorList>
            <person name="Brown C.T."/>
            <person name="Hug L.A."/>
            <person name="Thomas B.C."/>
            <person name="Sharon I."/>
            <person name="Castelle C.J."/>
            <person name="Singh A."/>
            <person name="Wilkins M.J."/>
            <person name="Williams K.H."/>
            <person name="Banfield J.F."/>
        </authorList>
    </citation>
    <scope>NUCLEOTIDE SEQUENCE [LARGE SCALE GENOMIC DNA]</scope>
</reference>
<protein>
    <recommendedName>
        <fullName evidence="5">SPOR domain-containing protein</fullName>
    </recommendedName>
</protein>
<dbReference type="EMBL" id="LCEK01000050">
    <property type="protein sequence ID" value="KKS70550.1"/>
    <property type="molecule type" value="Genomic_DNA"/>
</dbReference>
<keyword evidence="2" id="KW-1133">Transmembrane helix</keyword>